<dbReference type="Proteomes" id="UP001358193">
    <property type="component" value="Segment"/>
</dbReference>
<dbReference type="EMBL" id="OR769223">
    <property type="protein sequence ID" value="WQJ53400.1"/>
    <property type="molecule type" value="Genomic_DNA"/>
</dbReference>
<organism evidence="2 3">
    <name type="scientific">phage Lak_Megaphage_Sonny</name>
    <dbReference type="NCBI Taxonomy" id="3109229"/>
    <lineage>
        <taxon>Viruses</taxon>
        <taxon>Duplodnaviria</taxon>
        <taxon>Heunggongvirae</taxon>
        <taxon>Uroviricota</taxon>
        <taxon>Caudoviricetes</taxon>
        <taxon>Caudoviricetes code 15 clade</taxon>
    </lineage>
</organism>
<evidence type="ECO:0000259" key="1">
    <source>
        <dbReference type="PROSITE" id="PS51186"/>
    </source>
</evidence>
<dbReference type="CDD" id="cd04301">
    <property type="entry name" value="NAT_SF"/>
    <property type="match status" value="1"/>
</dbReference>
<dbReference type="SUPFAM" id="SSF55729">
    <property type="entry name" value="Acyl-CoA N-acyltransferases (Nat)"/>
    <property type="match status" value="1"/>
</dbReference>
<protein>
    <recommendedName>
        <fullName evidence="1">N-acetyltransferase domain-containing protein</fullName>
    </recommendedName>
</protein>
<dbReference type="Gene3D" id="3.40.630.30">
    <property type="match status" value="1"/>
</dbReference>
<dbReference type="InterPro" id="IPR016181">
    <property type="entry name" value="Acyl_CoA_acyltransferase"/>
</dbReference>
<evidence type="ECO:0000313" key="3">
    <source>
        <dbReference type="Proteomes" id="UP001358193"/>
    </source>
</evidence>
<dbReference type="PROSITE" id="PS51186">
    <property type="entry name" value="GNAT"/>
    <property type="match status" value="1"/>
</dbReference>
<dbReference type="Pfam" id="PF00583">
    <property type="entry name" value="Acetyltransf_1"/>
    <property type="match status" value="1"/>
</dbReference>
<name>A0ABZ0Z5M1_9CAUD</name>
<evidence type="ECO:0000313" key="2">
    <source>
        <dbReference type="EMBL" id="WQJ53400.1"/>
    </source>
</evidence>
<feature type="domain" description="N-acetyltransferase" evidence="1">
    <location>
        <begin position="8"/>
        <end position="135"/>
    </location>
</feature>
<keyword evidence="3" id="KW-1185">Reference proteome</keyword>
<sequence>MNHNFKQLRFSKENIDKYKTKQCIVPWNTKNSNTTNMLKHARYIEGLTQGLFLIDEIDNALIGYISWENTIITSLEVIWKYRHKGFGKYLLDQAISAGCNQLSVNKKNIYAINFYLKYGFIIINKDSNLIMYFKK</sequence>
<proteinExistence type="predicted"/>
<dbReference type="InterPro" id="IPR000182">
    <property type="entry name" value="GNAT_dom"/>
</dbReference>
<accession>A0ABZ0Z5M1</accession>
<reference evidence="2 3" key="1">
    <citation type="submission" date="2023-11" db="EMBL/GenBank/DDBJ databases">
        <authorList>
            <person name="Cook R."/>
            <person name="Crisci M."/>
            <person name="Pye H."/>
            <person name="Adriaenssens E."/>
            <person name="Santini J."/>
        </authorList>
    </citation>
    <scope>NUCLEOTIDE SEQUENCE [LARGE SCALE GENOMIC DNA]</scope>
    <source>
        <strain evidence="2">Lak_Megaphage_Sonny</strain>
    </source>
</reference>